<feature type="compositionally biased region" description="Polar residues" evidence="1">
    <location>
        <begin position="46"/>
        <end position="63"/>
    </location>
</feature>
<feature type="compositionally biased region" description="Gly residues" evidence="1">
    <location>
        <begin position="275"/>
        <end position="284"/>
    </location>
</feature>
<dbReference type="GeneID" id="63733242"/>
<accession>A0A1L9PS84</accession>
<dbReference type="GO" id="GO:0006629">
    <property type="term" value="P:lipid metabolic process"/>
    <property type="evidence" value="ECO:0007669"/>
    <property type="project" value="InterPro"/>
</dbReference>
<protein>
    <recommendedName>
        <fullName evidence="2">GP-PDE domain-containing protein</fullName>
    </recommendedName>
</protein>
<dbReference type="GO" id="GO:0008081">
    <property type="term" value="F:phosphoric diester hydrolase activity"/>
    <property type="evidence" value="ECO:0007669"/>
    <property type="project" value="InterPro"/>
</dbReference>
<keyword evidence="4" id="KW-1185">Reference proteome</keyword>
<dbReference type="RefSeq" id="XP_040670057.1">
    <property type="nucleotide sequence ID" value="XM_040817731.1"/>
</dbReference>
<dbReference type="VEuPathDB" id="FungiDB:ASPVEDRAFT_85698"/>
<feature type="compositionally biased region" description="Polar residues" evidence="1">
    <location>
        <begin position="195"/>
        <end position="210"/>
    </location>
</feature>
<evidence type="ECO:0000313" key="4">
    <source>
        <dbReference type="Proteomes" id="UP000184073"/>
    </source>
</evidence>
<feature type="region of interest" description="Disordered" evidence="1">
    <location>
        <begin position="1"/>
        <end position="63"/>
    </location>
</feature>
<gene>
    <name evidence="3" type="ORF">ASPVEDRAFT_85698</name>
</gene>
<dbReference type="InterPro" id="IPR030395">
    <property type="entry name" value="GP_PDE_dom"/>
</dbReference>
<dbReference type="EMBL" id="KV878131">
    <property type="protein sequence ID" value="OJJ04295.1"/>
    <property type="molecule type" value="Genomic_DNA"/>
</dbReference>
<dbReference type="Gene3D" id="3.20.20.190">
    <property type="entry name" value="Phosphatidylinositol (PI) phosphodiesterase"/>
    <property type="match status" value="1"/>
</dbReference>
<feature type="domain" description="GP-PDE" evidence="2">
    <location>
        <begin position="353"/>
        <end position="550"/>
    </location>
</feature>
<feature type="compositionally biased region" description="Polar residues" evidence="1">
    <location>
        <begin position="113"/>
        <end position="127"/>
    </location>
</feature>
<dbReference type="SUPFAM" id="SSF51695">
    <property type="entry name" value="PLC-like phosphodiesterases"/>
    <property type="match status" value="1"/>
</dbReference>
<proteinExistence type="predicted"/>
<evidence type="ECO:0000256" key="1">
    <source>
        <dbReference type="SAM" id="MobiDB-lite"/>
    </source>
</evidence>
<evidence type="ECO:0000313" key="3">
    <source>
        <dbReference type="EMBL" id="OJJ04295.1"/>
    </source>
</evidence>
<organism evidence="3 4">
    <name type="scientific">Aspergillus versicolor CBS 583.65</name>
    <dbReference type="NCBI Taxonomy" id="1036611"/>
    <lineage>
        <taxon>Eukaryota</taxon>
        <taxon>Fungi</taxon>
        <taxon>Dikarya</taxon>
        <taxon>Ascomycota</taxon>
        <taxon>Pezizomycotina</taxon>
        <taxon>Eurotiomycetes</taxon>
        <taxon>Eurotiomycetidae</taxon>
        <taxon>Eurotiales</taxon>
        <taxon>Aspergillaceae</taxon>
        <taxon>Aspergillus</taxon>
        <taxon>Aspergillus subgen. Nidulantes</taxon>
    </lineage>
</organism>
<feature type="compositionally biased region" description="Basic and acidic residues" evidence="1">
    <location>
        <begin position="286"/>
        <end position="299"/>
    </location>
</feature>
<dbReference type="AlphaFoldDB" id="A0A1L9PS84"/>
<name>A0A1L9PS84_ASPVE</name>
<dbReference type="Pfam" id="PF03009">
    <property type="entry name" value="GDPD"/>
    <property type="match status" value="1"/>
</dbReference>
<feature type="region of interest" description="Disordered" evidence="1">
    <location>
        <begin position="195"/>
        <end position="313"/>
    </location>
</feature>
<feature type="region of interest" description="Disordered" evidence="1">
    <location>
        <begin position="103"/>
        <end position="171"/>
    </location>
</feature>
<sequence length="595" mass="64643">MAKRRKSGESHDPPSGFFARLRGRTVDPRQRPDPSTLVGNDRLTGSFLSEQTTGVTTAPSNSNVTSIAAREDQGWQLAHVRHRSDSGLGLGDFLHHTAYGGGSAGAQAGSTSVNTAAPTSVPGSTGVRNPVIVESPPSNADSGDSTQSAQTGQAESGEGSTAQGRILSGGRTVRFSTTNAVITSDTIDARIEASQGVSETMRESSGPTSEPSDELPLGGQDPGNTGIGQSEVPPEQPGDHDAREMPSGTGAHQQGQEHSQEGGQSGQSSASQQQGEGGPGGEGGQDGERQRDDDPRQLRQEGSSQQPPPRRYPFYHTQVISNQAHPSPLLKGTRRAHTTLAYTTAGVTARIWISKDDVPFVFPDETLSRFKDLRHPEDLDWPELSVIHLKSGDNGGVGIMSLDGLLESLCFEECRHRKAYVEIKSRRPPDKVAEFISQALSTISRPEGWMARIVICLSDVDQANAFGIPFAGYRMVLNCHRNLKMAKRVYDLHNLLQFRFNAKVLAAKDWSEFLDRAKREGRDVYIETDNTDHMKSCIRTGVTGIVTDHTRVLDGLCWESINSSPGWMNPQRSRRLLANLKLDWLGNRWGSRPLW</sequence>
<feature type="compositionally biased region" description="Polar residues" evidence="1">
    <location>
        <begin position="136"/>
        <end position="163"/>
    </location>
</feature>
<dbReference type="Proteomes" id="UP000184073">
    <property type="component" value="Unassembled WGS sequence"/>
</dbReference>
<dbReference type="InterPro" id="IPR017946">
    <property type="entry name" value="PLC-like_Pdiesterase_TIM-brl"/>
</dbReference>
<reference evidence="4" key="1">
    <citation type="journal article" date="2017" name="Genome Biol.">
        <title>Comparative genomics reveals high biological diversity and specific adaptations in the industrially and medically important fungal genus Aspergillus.</title>
        <authorList>
            <person name="de Vries R.P."/>
            <person name="Riley R."/>
            <person name="Wiebenga A."/>
            <person name="Aguilar-Osorio G."/>
            <person name="Amillis S."/>
            <person name="Uchima C.A."/>
            <person name="Anderluh G."/>
            <person name="Asadollahi M."/>
            <person name="Askin M."/>
            <person name="Barry K."/>
            <person name="Battaglia E."/>
            <person name="Bayram O."/>
            <person name="Benocci T."/>
            <person name="Braus-Stromeyer S.A."/>
            <person name="Caldana C."/>
            <person name="Canovas D."/>
            <person name="Cerqueira G.C."/>
            <person name="Chen F."/>
            <person name="Chen W."/>
            <person name="Choi C."/>
            <person name="Clum A."/>
            <person name="Dos Santos R.A."/>
            <person name="Damasio A.R."/>
            <person name="Diallinas G."/>
            <person name="Emri T."/>
            <person name="Fekete E."/>
            <person name="Flipphi M."/>
            <person name="Freyberg S."/>
            <person name="Gallo A."/>
            <person name="Gournas C."/>
            <person name="Habgood R."/>
            <person name="Hainaut M."/>
            <person name="Harispe M.L."/>
            <person name="Henrissat B."/>
            <person name="Hilden K.S."/>
            <person name="Hope R."/>
            <person name="Hossain A."/>
            <person name="Karabika E."/>
            <person name="Karaffa L."/>
            <person name="Karanyi Z."/>
            <person name="Krasevec N."/>
            <person name="Kuo A."/>
            <person name="Kusch H."/>
            <person name="LaButti K."/>
            <person name="Lagendijk E.L."/>
            <person name="Lapidus A."/>
            <person name="Levasseur A."/>
            <person name="Lindquist E."/>
            <person name="Lipzen A."/>
            <person name="Logrieco A.F."/>
            <person name="MacCabe A."/>
            <person name="Maekelae M.R."/>
            <person name="Malavazi I."/>
            <person name="Melin P."/>
            <person name="Meyer V."/>
            <person name="Mielnichuk N."/>
            <person name="Miskei M."/>
            <person name="Molnar A.P."/>
            <person name="Mule G."/>
            <person name="Ngan C.Y."/>
            <person name="Orejas M."/>
            <person name="Orosz E."/>
            <person name="Ouedraogo J.P."/>
            <person name="Overkamp K.M."/>
            <person name="Park H.-S."/>
            <person name="Perrone G."/>
            <person name="Piumi F."/>
            <person name="Punt P.J."/>
            <person name="Ram A.F."/>
            <person name="Ramon A."/>
            <person name="Rauscher S."/>
            <person name="Record E."/>
            <person name="Riano-Pachon D.M."/>
            <person name="Robert V."/>
            <person name="Roehrig J."/>
            <person name="Ruller R."/>
            <person name="Salamov A."/>
            <person name="Salih N.S."/>
            <person name="Samson R.A."/>
            <person name="Sandor E."/>
            <person name="Sanguinetti M."/>
            <person name="Schuetze T."/>
            <person name="Sepcic K."/>
            <person name="Shelest E."/>
            <person name="Sherlock G."/>
            <person name="Sophianopoulou V."/>
            <person name="Squina F.M."/>
            <person name="Sun H."/>
            <person name="Susca A."/>
            <person name="Todd R.B."/>
            <person name="Tsang A."/>
            <person name="Unkles S.E."/>
            <person name="van de Wiele N."/>
            <person name="van Rossen-Uffink D."/>
            <person name="Oliveira J.V."/>
            <person name="Vesth T.C."/>
            <person name="Visser J."/>
            <person name="Yu J.-H."/>
            <person name="Zhou M."/>
            <person name="Andersen M.R."/>
            <person name="Archer D.B."/>
            <person name="Baker S.E."/>
            <person name="Benoit I."/>
            <person name="Brakhage A.A."/>
            <person name="Braus G.H."/>
            <person name="Fischer R."/>
            <person name="Frisvad J.C."/>
            <person name="Goldman G.H."/>
            <person name="Houbraken J."/>
            <person name="Oakley B."/>
            <person name="Pocsi I."/>
            <person name="Scazzocchio C."/>
            <person name="Seiboth B."/>
            <person name="vanKuyk P.A."/>
            <person name="Wortman J."/>
            <person name="Dyer P.S."/>
            <person name="Grigoriev I.V."/>
        </authorList>
    </citation>
    <scope>NUCLEOTIDE SEQUENCE [LARGE SCALE GENOMIC DNA]</scope>
    <source>
        <strain evidence="4">CBS 583.65</strain>
    </source>
</reference>
<evidence type="ECO:0000259" key="2">
    <source>
        <dbReference type="Pfam" id="PF03009"/>
    </source>
</evidence>